<keyword evidence="8" id="KW-0732">Signal</keyword>
<dbReference type="InterPro" id="IPR000070">
    <property type="entry name" value="Pectinesterase_cat"/>
</dbReference>
<organism evidence="10 11">
    <name type="scientific">Phytophthora infestans</name>
    <name type="common">Potato late blight agent</name>
    <name type="synonym">Botrytis infestans</name>
    <dbReference type="NCBI Taxonomy" id="4787"/>
    <lineage>
        <taxon>Eukaryota</taxon>
        <taxon>Sar</taxon>
        <taxon>Stramenopiles</taxon>
        <taxon>Oomycota</taxon>
        <taxon>Peronosporomycetes</taxon>
        <taxon>Peronosporales</taxon>
        <taxon>Peronosporaceae</taxon>
        <taxon>Phytophthora</taxon>
    </lineage>
</organism>
<dbReference type="InterPro" id="IPR012334">
    <property type="entry name" value="Pectin_lyas_fold"/>
</dbReference>
<evidence type="ECO:0000313" key="11">
    <source>
        <dbReference type="Proteomes" id="UP000704712"/>
    </source>
</evidence>
<evidence type="ECO:0000256" key="3">
    <source>
        <dbReference type="ARBA" id="ARBA00013229"/>
    </source>
</evidence>
<dbReference type="GO" id="GO:0045490">
    <property type="term" value="P:pectin catabolic process"/>
    <property type="evidence" value="ECO:0007669"/>
    <property type="project" value="UniProtKB-UniRule"/>
</dbReference>
<comment type="pathway">
    <text evidence="1 8">Glycan metabolism; pectin degradation; 2-dehydro-3-deoxy-D-gluconate from pectin: step 1/5.</text>
</comment>
<dbReference type="Pfam" id="PF01095">
    <property type="entry name" value="Pectinesterase"/>
    <property type="match status" value="1"/>
</dbReference>
<keyword evidence="5 8" id="KW-0063">Aspartyl esterase</keyword>
<dbReference type="EC" id="3.1.1.11" evidence="3 8"/>
<dbReference type="GO" id="GO:0042545">
    <property type="term" value="P:cell wall modification"/>
    <property type="evidence" value="ECO:0007669"/>
    <property type="project" value="UniProtKB-UniRule"/>
</dbReference>
<feature type="domain" description="Pectinesterase catalytic" evidence="9">
    <location>
        <begin position="44"/>
        <end position="201"/>
    </location>
</feature>
<dbReference type="PROSITE" id="PS00503">
    <property type="entry name" value="PECTINESTERASE_2"/>
    <property type="match status" value="1"/>
</dbReference>
<name>A0A8S9UIY9_PHYIN</name>
<dbReference type="InterPro" id="IPR011050">
    <property type="entry name" value="Pectin_lyase_fold/virulence"/>
</dbReference>
<evidence type="ECO:0000313" key="10">
    <source>
        <dbReference type="EMBL" id="KAF4140955.1"/>
    </source>
</evidence>
<dbReference type="AlphaFoldDB" id="A0A8S9UIY9"/>
<evidence type="ECO:0000256" key="6">
    <source>
        <dbReference type="ARBA" id="ARBA00047928"/>
    </source>
</evidence>
<dbReference type="EMBL" id="JAACNO010001405">
    <property type="protein sequence ID" value="KAF4140955.1"/>
    <property type="molecule type" value="Genomic_DNA"/>
</dbReference>
<reference evidence="10" key="1">
    <citation type="submission" date="2020-03" db="EMBL/GenBank/DDBJ databases">
        <title>Hybrid Assembly of Korean Phytophthora infestans isolates.</title>
        <authorList>
            <person name="Prokchorchik M."/>
            <person name="Lee Y."/>
            <person name="Seo J."/>
            <person name="Cho J.-H."/>
            <person name="Park Y.-E."/>
            <person name="Jang D.-C."/>
            <person name="Im J.-S."/>
            <person name="Choi J.-G."/>
            <person name="Park H.-J."/>
            <person name="Lee G.-B."/>
            <person name="Lee Y.-G."/>
            <person name="Hong S.-Y."/>
            <person name="Cho K."/>
            <person name="Sohn K.H."/>
        </authorList>
    </citation>
    <scope>NUCLEOTIDE SEQUENCE</scope>
    <source>
        <strain evidence="10">KR_2_A2</strain>
    </source>
</reference>
<evidence type="ECO:0000256" key="2">
    <source>
        <dbReference type="ARBA" id="ARBA00008891"/>
    </source>
</evidence>
<dbReference type="Proteomes" id="UP000704712">
    <property type="component" value="Unassembled WGS sequence"/>
</dbReference>
<dbReference type="Gene3D" id="2.160.20.10">
    <property type="entry name" value="Single-stranded right-handed beta-helix, Pectin lyase-like"/>
    <property type="match status" value="1"/>
</dbReference>
<evidence type="ECO:0000256" key="5">
    <source>
        <dbReference type="ARBA" id="ARBA00023085"/>
    </source>
</evidence>
<feature type="active site" evidence="7">
    <location>
        <position position="196"/>
    </location>
</feature>
<feature type="signal peptide" evidence="8">
    <location>
        <begin position="1"/>
        <end position="19"/>
    </location>
</feature>
<feature type="chain" id="PRO_5035958681" description="Pectinesterase" evidence="8">
    <location>
        <begin position="20"/>
        <end position="247"/>
    </location>
</feature>
<evidence type="ECO:0000256" key="4">
    <source>
        <dbReference type="ARBA" id="ARBA00022801"/>
    </source>
</evidence>
<comment type="similarity">
    <text evidence="2">Belongs to the pectinesterase family.</text>
</comment>
<dbReference type="PANTHER" id="PTHR31321">
    <property type="entry name" value="ACYL-COA THIOESTER HYDROLASE YBHC-RELATED"/>
    <property type="match status" value="1"/>
</dbReference>
<evidence type="ECO:0000256" key="1">
    <source>
        <dbReference type="ARBA" id="ARBA00005184"/>
    </source>
</evidence>
<sequence>MQFFAPLVALVYLVAGAESACTGPNARTTPPPGAIVVDATGAYRGSFKTVSEGVAKLSTATGDSTLFLMPGIYKEKVTVPPLKGKLIVQGYTCDTTSYSANQVTITRAMAQNDIPASITKNRNDYTTTLLLKSSNVKVYNLNVANTAGNVGQAIAMKIDGANYGIYACKLTGYQDTLYANQGPALFAKSYINGAVDFIFGCTRRLGLSHATLVDFQKWHKVFFCTRKCFAQMLKQMKHILVTSVTQT</sequence>
<gene>
    <name evidence="10" type="ORF">GN958_ATG09803</name>
</gene>
<dbReference type="SUPFAM" id="SSF51126">
    <property type="entry name" value="Pectin lyase-like"/>
    <property type="match status" value="1"/>
</dbReference>
<dbReference type="GO" id="GO:0030599">
    <property type="term" value="F:pectinesterase activity"/>
    <property type="evidence" value="ECO:0007669"/>
    <property type="project" value="UniProtKB-UniRule"/>
</dbReference>
<comment type="catalytic activity">
    <reaction evidence="6 8">
        <text>[(1-&gt;4)-alpha-D-galacturonosyl methyl ester](n) + n H2O = [(1-&gt;4)-alpha-D-galacturonosyl](n) + n methanol + n H(+)</text>
        <dbReference type="Rhea" id="RHEA:22380"/>
        <dbReference type="Rhea" id="RHEA-COMP:14570"/>
        <dbReference type="Rhea" id="RHEA-COMP:14573"/>
        <dbReference type="ChEBI" id="CHEBI:15377"/>
        <dbReference type="ChEBI" id="CHEBI:15378"/>
        <dbReference type="ChEBI" id="CHEBI:17790"/>
        <dbReference type="ChEBI" id="CHEBI:140522"/>
        <dbReference type="ChEBI" id="CHEBI:140523"/>
        <dbReference type="EC" id="3.1.1.11"/>
    </reaction>
</comment>
<evidence type="ECO:0000256" key="7">
    <source>
        <dbReference type="PROSITE-ProRule" id="PRU10040"/>
    </source>
</evidence>
<dbReference type="InterPro" id="IPR033131">
    <property type="entry name" value="Pectinesterase_Asp_AS"/>
</dbReference>
<protein>
    <recommendedName>
        <fullName evidence="3 8">Pectinesterase</fullName>
        <ecNumber evidence="3 8">3.1.1.11</ecNumber>
    </recommendedName>
</protein>
<dbReference type="PANTHER" id="PTHR31321:SF57">
    <property type="entry name" value="PECTINESTERASE 53-RELATED"/>
    <property type="match status" value="1"/>
</dbReference>
<accession>A0A8S9UIY9</accession>
<evidence type="ECO:0000256" key="8">
    <source>
        <dbReference type="RuleBase" id="RU000589"/>
    </source>
</evidence>
<proteinExistence type="inferred from homology"/>
<keyword evidence="4 8" id="KW-0378">Hydrolase</keyword>
<evidence type="ECO:0000259" key="9">
    <source>
        <dbReference type="Pfam" id="PF01095"/>
    </source>
</evidence>
<comment type="caution">
    <text evidence="10">The sequence shown here is derived from an EMBL/GenBank/DDBJ whole genome shotgun (WGS) entry which is preliminary data.</text>
</comment>